<sequence>MSDGDLSRESRALLALAKDGGLPDEAQLAHTRARLAERIGAGAVAGAFVATAAKTASAPVVVAKTAVSSSLTMKLLAVMALVGGGAAGGYTYHVHRQMAVRHAPVAAPAPAASAADVSRPVPLDLEAPRPTAPAPHGPLPRPIAQVSSAKPAVHPAEESEPARAREPVRAAPASIPVLGAEDSTSSVSRSPRTAPEGLMEDVNHLRSAQRALAEGDAARARREVELVRADGPLAEERHGLRVLVECSAPKRTPEMEKLVDDFARARPESALLPRIRAACAR</sequence>
<dbReference type="Proteomes" id="UP001370348">
    <property type="component" value="Chromosome"/>
</dbReference>
<dbReference type="RefSeq" id="WP_394824700.1">
    <property type="nucleotide sequence ID" value="NZ_CP089984.1"/>
</dbReference>
<protein>
    <submittedName>
        <fullName evidence="2">Uncharacterized protein</fullName>
    </submittedName>
</protein>
<feature type="compositionally biased region" description="Pro residues" evidence="1">
    <location>
        <begin position="130"/>
        <end position="141"/>
    </location>
</feature>
<evidence type="ECO:0000313" key="2">
    <source>
        <dbReference type="EMBL" id="WXB15075.1"/>
    </source>
</evidence>
<gene>
    <name evidence="2" type="ORF">LZC94_45565</name>
</gene>
<feature type="region of interest" description="Disordered" evidence="1">
    <location>
        <begin position="122"/>
        <end position="195"/>
    </location>
</feature>
<dbReference type="EMBL" id="CP089984">
    <property type="protein sequence ID" value="WXB15075.1"/>
    <property type="molecule type" value="Genomic_DNA"/>
</dbReference>
<keyword evidence="3" id="KW-1185">Reference proteome</keyword>
<accession>A0ABZ2M132</accession>
<organism evidence="2 3">
    <name type="scientific">Pendulispora albinea</name>
    <dbReference type="NCBI Taxonomy" id="2741071"/>
    <lineage>
        <taxon>Bacteria</taxon>
        <taxon>Pseudomonadati</taxon>
        <taxon>Myxococcota</taxon>
        <taxon>Myxococcia</taxon>
        <taxon>Myxococcales</taxon>
        <taxon>Sorangiineae</taxon>
        <taxon>Pendulisporaceae</taxon>
        <taxon>Pendulispora</taxon>
    </lineage>
</organism>
<reference evidence="2 3" key="1">
    <citation type="submission" date="2021-12" db="EMBL/GenBank/DDBJ databases">
        <title>Discovery of the Pendulisporaceae a myxobacterial family with distinct sporulation behavior and unique specialized metabolism.</title>
        <authorList>
            <person name="Garcia R."/>
            <person name="Popoff A."/>
            <person name="Bader C.D."/>
            <person name="Loehr J."/>
            <person name="Walesch S."/>
            <person name="Walt C."/>
            <person name="Boldt J."/>
            <person name="Bunk B."/>
            <person name="Haeckl F.J.F.P.J."/>
            <person name="Gunesch A.P."/>
            <person name="Birkelbach J."/>
            <person name="Nuebel U."/>
            <person name="Pietschmann T."/>
            <person name="Bach T."/>
            <person name="Mueller R."/>
        </authorList>
    </citation>
    <scope>NUCLEOTIDE SEQUENCE [LARGE SCALE GENOMIC DNA]</scope>
    <source>
        <strain evidence="2 3">MSr11954</strain>
    </source>
</reference>
<feature type="compositionally biased region" description="Basic and acidic residues" evidence="1">
    <location>
        <begin position="155"/>
        <end position="168"/>
    </location>
</feature>
<feature type="compositionally biased region" description="Polar residues" evidence="1">
    <location>
        <begin position="182"/>
        <end position="191"/>
    </location>
</feature>
<name>A0ABZ2M132_9BACT</name>
<proteinExistence type="predicted"/>
<evidence type="ECO:0000313" key="3">
    <source>
        <dbReference type="Proteomes" id="UP001370348"/>
    </source>
</evidence>
<evidence type="ECO:0000256" key="1">
    <source>
        <dbReference type="SAM" id="MobiDB-lite"/>
    </source>
</evidence>